<dbReference type="Proteomes" id="UP000279833">
    <property type="component" value="Unassembled WGS sequence"/>
</dbReference>
<dbReference type="STRING" id="6186.A0A183JJ70"/>
<dbReference type="InterPro" id="IPR036116">
    <property type="entry name" value="FN3_sf"/>
</dbReference>
<organism evidence="4">
    <name type="scientific">Schistosoma curassoni</name>
    <dbReference type="NCBI Taxonomy" id="6186"/>
    <lineage>
        <taxon>Eukaryota</taxon>
        <taxon>Metazoa</taxon>
        <taxon>Spiralia</taxon>
        <taxon>Lophotrochozoa</taxon>
        <taxon>Platyhelminthes</taxon>
        <taxon>Trematoda</taxon>
        <taxon>Digenea</taxon>
        <taxon>Strigeidida</taxon>
        <taxon>Schistosomatoidea</taxon>
        <taxon>Schistosomatidae</taxon>
        <taxon>Schistosoma</taxon>
    </lineage>
</organism>
<evidence type="ECO:0000259" key="1">
    <source>
        <dbReference type="PROSITE" id="PS50853"/>
    </source>
</evidence>
<keyword evidence="3" id="KW-1185">Reference proteome</keyword>
<name>A0A183JJ70_9TREM</name>
<dbReference type="EMBL" id="UZAK01002793">
    <property type="protein sequence ID" value="VDO76697.1"/>
    <property type="molecule type" value="Genomic_DNA"/>
</dbReference>
<dbReference type="CDD" id="cd00063">
    <property type="entry name" value="FN3"/>
    <property type="match status" value="1"/>
</dbReference>
<evidence type="ECO:0000313" key="3">
    <source>
        <dbReference type="Proteomes" id="UP000279833"/>
    </source>
</evidence>
<accession>A0A183JJ70</accession>
<dbReference type="PROSITE" id="PS50853">
    <property type="entry name" value="FN3"/>
    <property type="match status" value="1"/>
</dbReference>
<proteinExistence type="predicted"/>
<reference evidence="4" key="1">
    <citation type="submission" date="2016-06" db="UniProtKB">
        <authorList>
            <consortium name="WormBaseParasite"/>
        </authorList>
    </citation>
    <scope>IDENTIFICATION</scope>
</reference>
<dbReference type="AlphaFoldDB" id="A0A183JJ70"/>
<sequence length="162" mass="19029">MLSYGSPHRALFAVTETGLKKRRVGQFMIWCREPTRNSYLIHEIQSSSLKLQCEVNYLNPAQRYQAYVEIRTMFNSEGALSQVFTFQTKQDKPSSPIDFHAFSLNSNKIQLYWNAPDNPNGQIVEYHLWYRRLFVNISSFDNDISCTDGKLNQYFFKVICLY</sequence>
<gene>
    <name evidence="2" type="ORF">SCUD_LOCUS2746</name>
</gene>
<dbReference type="WBParaSite" id="SCUD_0000274501-mRNA-1">
    <property type="protein sequence ID" value="SCUD_0000274501-mRNA-1"/>
    <property type="gene ID" value="SCUD_0000274501"/>
</dbReference>
<evidence type="ECO:0000313" key="4">
    <source>
        <dbReference type="WBParaSite" id="SCUD_0000274501-mRNA-1"/>
    </source>
</evidence>
<dbReference type="InterPro" id="IPR003961">
    <property type="entry name" value="FN3_dom"/>
</dbReference>
<reference evidence="2 3" key="2">
    <citation type="submission" date="2018-11" db="EMBL/GenBank/DDBJ databases">
        <authorList>
            <consortium name="Pathogen Informatics"/>
        </authorList>
    </citation>
    <scope>NUCLEOTIDE SEQUENCE [LARGE SCALE GENOMIC DNA]</scope>
    <source>
        <strain evidence="2">Dakar</strain>
        <strain evidence="3">Dakar, Senegal</strain>
    </source>
</reference>
<evidence type="ECO:0000313" key="2">
    <source>
        <dbReference type="EMBL" id="VDO76697.1"/>
    </source>
</evidence>
<dbReference type="InterPro" id="IPR013783">
    <property type="entry name" value="Ig-like_fold"/>
</dbReference>
<dbReference type="SUPFAM" id="SSF49265">
    <property type="entry name" value="Fibronectin type III"/>
    <property type="match status" value="1"/>
</dbReference>
<feature type="domain" description="Fibronectin type-III" evidence="1">
    <location>
        <begin position="95"/>
        <end position="162"/>
    </location>
</feature>
<protein>
    <submittedName>
        <fullName evidence="4">Fibronectin type-III domain-containing protein</fullName>
    </submittedName>
</protein>
<dbReference type="Gene3D" id="2.60.40.10">
    <property type="entry name" value="Immunoglobulins"/>
    <property type="match status" value="1"/>
</dbReference>